<keyword evidence="3 7" id="KW-0812">Transmembrane</keyword>
<comment type="caution">
    <text evidence="9">The sequence shown here is derived from an EMBL/GenBank/DDBJ whole genome shotgun (WGS) entry which is preliminary data.</text>
</comment>
<feature type="transmembrane region" description="Helical" evidence="7">
    <location>
        <begin position="99"/>
        <end position="117"/>
    </location>
</feature>
<evidence type="ECO:0000256" key="7">
    <source>
        <dbReference type="SAM" id="Phobius"/>
    </source>
</evidence>
<evidence type="ECO:0000313" key="9">
    <source>
        <dbReference type="EMBL" id="TQB73038.1"/>
    </source>
</evidence>
<accession>A0A507QZA3</accession>
<feature type="region of interest" description="Disordered" evidence="6">
    <location>
        <begin position="1"/>
        <end position="23"/>
    </location>
</feature>
<keyword evidence="2" id="KW-0813">Transport</keyword>
<feature type="transmembrane region" description="Helical" evidence="7">
    <location>
        <begin position="58"/>
        <end position="75"/>
    </location>
</feature>
<keyword evidence="5 7" id="KW-0472">Membrane</keyword>
<feature type="transmembrane region" description="Helical" evidence="7">
    <location>
        <begin position="190"/>
        <end position="210"/>
    </location>
</feature>
<name>A0A507QZA3_MONPU</name>
<comment type="subcellular location">
    <subcellularLocation>
        <location evidence="1">Membrane</location>
        <topology evidence="1">Multi-pass membrane protein</topology>
    </subcellularLocation>
</comment>
<dbReference type="InterPro" id="IPR036259">
    <property type="entry name" value="MFS_trans_sf"/>
</dbReference>
<evidence type="ECO:0000256" key="6">
    <source>
        <dbReference type="SAM" id="MobiDB-lite"/>
    </source>
</evidence>
<evidence type="ECO:0000256" key="2">
    <source>
        <dbReference type="ARBA" id="ARBA00022448"/>
    </source>
</evidence>
<evidence type="ECO:0000256" key="5">
    <source>
        <dbReference type="ARBA" id="ARBA00023136"/>
    </source>
</evidence>
<reference evidence="9 10" key="1">
    <citation type="submission" date="2019-06" db="EMBL/GenBank/DDBJ databases">
        <title>Wine fermentation using esterase from Monascus purpureus.</title>
        <authorList>
            <person name="Geng C."/>
            <person name="Zhang Y."/>
        </authorList>
    </citation>
    <scope>NUCLEOTIDE SEQUENCE [LARGE SCALE GENOMIC DNA]</scope>
    <source>
        <strain evidence="9">HQ1</strain>
    </source>
</reference>
<dbReference type="GO" id="GO:0022857">
    <property type="term" value="F:transmembrane transporter activity"/>
    <property type="evidence" value="ECO:0007669"/>
    <property type="project" value="InterPro"/>
</dbReference>
<dbReference type="PANTHER" id="PTHR43791">
    <property type="entry name" value="PERMEASE-RELATED"/>
    <property type="match status" value="1"/>
</dbReference>
<dbReference type="STRING" id="5098.A0A507QZA3"/>
<dbReference type="PANTHER" id="PTHR43791:SF97">
    <property type="entry name" value="ALLANTOATE TRANSPORTER, PUTATIVE (AFU_ORTHOLOGUE AFUA_1G14700)-RELATED"/>
    <property type="match status" value="1"/>
</dbReference>
<evidence type="ECO:0000259" key="8">
    <source>
        <dbReference type="PROSITE" id="PS50850"/>
    </source>
</evidence>
<evidence type="ECO:0000256" key="3">
    <source>
        <dbReference type="ARBA" id="ARBA00022692"/>
    </source>
</evidence>
<evidence type="ECO:0000256" key="1">
    <source>
        <dbReference type="ARBA" id="ARBA00004141"/>
    </source>
</evidence>
<feature type="transmembrane region" description="Helical" evidence="7">
    <location>
        <begin position="129"/>
        <end position="146"/>
    </location>
</feature>
<evidence type="ECO:0000256" key="4">
    <source>
        <dbReference type="ARBA" id="ARBA00022989"/>
    </source>
</evidence>
<feature type="transmembrane region" description="Helical" evidence="7">
    <location>
        <begin position="222"/>
        <end position="242"/>
    </location>
</feature>
<dbReference type="Gene3D" id="1.20.1250.20">
    <property type="entry name" value="MFS general substrate transporter like domains"/>
    <property type="match status" value="1"/>
</dbReference>
<feature type="transmembrane region" description="Helical" evidence="7">
    <location>
        <begin position="443"/>
        <end position="466"/>
    </location>
</feature>
<feature type="transmembrane region" description="Helical" evidence="7">
    <location>
        <begin position="327"/>
        <end position="348"/>
    </location>
</feature>
<keyword evidence="10" id="KW-1185">Reference proteome</keyword>
<dbReference type="InterPro" id="IPR020846">
    <property type="entry name" value="MFS_dom"/>
</dbReference>
<dbReference type="Proteomes" id="UP000319663">
    <property type="component" value="Unassembled WGS sequence"/>
</dbReference>
<organism evidence="9 10">
    <name type="scientific">Monascus purpureus</name>
    <name type="common">Red mold</name>
    <name type="synonym">Monascus anka</name>
    <dbReference type="NCBI Taxonomy" id="5098"/>
    <lineage>
        <taxon>Eukaryota</taxon>
        <taxon>Fungi</taxon>
        <taxon>Dikarya</taxon>
        <taxon>Ascomycota</taxon>
        <taxon>Pezizomycotina</taxon>
        <taxon>Eurotiomycetes</taxon>
        <taxon>Eurotiomycetidae</taxon>
        <taxon>Eurotiales</taxon>
        <taxon>Aspergillaceae</taxon>
        <taxon>Monascus</taxon>
    </lineage>
</organism>
<feature type="transmembrane region" description="Helical" evidence="7">
    <location>
        <begin position="410"/>
        <end position="431"/>
    </location>
</feature>
<sequence length="503" mass="55811">MDEIEKQASQTPAAVEEAAGTEKPVFPDGDVAAGLFEQAMQYDPEQLANDAIKVRWKLDLIALPMMMFTNMLAFLDKQTLNYSNAYGLQAANHMTGNEYAWVASAMYFGWLVGAWPASLLVQRYPISKVVGLAALVWGLICMLQAAPHSFSGFFAVRFFLGFVESVLNPSWLLLTSILWTRDEQPLRTEFWIAMNGMAAMLGALLSWGVGTVEGSAIPNWKLIFLLVGAVTFLWAFAILFFLPDGPHQARILTEHERVVAVWRISKNRTGVQHGVFKWDQLREAVRDPKSYLLLAMAATYGMLNGGMTNFMSSLIKGFGFSSTMSTLLQMPGGAVQVVGCIMFGYIAAAGRNMNGVGTIRGLIGLLAISRIPAHKYSLVGCAWALNCLGAPTVLNWGLPGMNIAGHTKRSTMMGMYFIFNCAGNIAGPHFFRAQDAPLYFPAIRAVLSLYAIAVFLQVVYMAICFLQNRHRDKKGYHAQDEDEAREGFEDLTDWQNRHFRYKL</sequence>
<dbReference type="AlphaFoldDB" id="A0A507QZA3"/>
<protein>
    <recommendedName>
        <fullName evidence="8">Major facilitator superfamily (MFS) profile domain-containing protein</fullName>
    </recommendedName>
</protein>
<dbReference type="GO" id="GO:0016020">
    <property type="term" value="C:membrane"/>
    <property type="evidence" value="ECO:0007669"/>
    <property type="project" value="UniProtKB-SubCell"/>
</dbReference>
<proteinExistence type="predicted"/>
<dbReference type="PROSITE" id="PS50850">
    <property type="entry name" value="MFS"/>
    <property type="match status" value="1"/>
</dbReference>
<evidence type="ECO:0000313" key="10">
    <source>
        <dbReference type="Proteomes" id="UP000319663"/>
    </source>
</evidence>
<gene>
    <name evidence="9" type="ORF">MPDQ_006288</name>
</gene>
<keyword evidence="4 7" id="KW-1133">Transmembrane helix</keyword>
<feature type="domain" description="Major facilitator superfamily (MFS) profile" evidence="8">
    <location>
        <begin position="62"/>
        <end position="471"/>
    </location>
</feature>
<feature type="transmembrane region" description="Helical" evidence="7">
    <location>
        <begin position="291"/>
        <end position="315"/>
    </location>
</feature>
<dbReference type="EMBL" id="VIFY01000052">
    <property type="protein sequence ID" value="TQB73038.1"/>
    <property type="molecule type" value="Genomic_DNA"/>
</dbReference>
<dbReference type="Pfam" id="PF07690">
    <property type="entry name" value="MFS_1"/>
    <property type="match status" value="1"/>
</dbReference>
<dbReference type="SUPFAM" id="SSF103473">
    <property type="entry name" value="MFS general substrate transporter"/>
    <property type="match status" value="1"/>
</dbReference>
<feature type="transmembrane region" description="Helical" evidence="7">
    <location>
        <begin position="158"/>
        <end position="178"/>
    </location>
</feature>
<dbReference type="InterPro" id="IPR011701">
    <property type="entry name" value="MFS"/>
</dbReference>